<protein>
    <submittedName>
        <fullName evidence="1">Uncharacterized protein</fullName>
    </submittedName>
</protein>
<proteinExistence type="predicted"/>
<reference evidence="1" key="1">
    <citation type="journal article" date="2019" name="Environ. Microbiol.">
        <title>Fungal ecological strategies reflected in gene transcription - a case study of two litter decomposers.</title>
        <authorList>
            <person name="Barbi F."/>
            <person name="Kohler A."/>
            <person name="Barry K."/>
            <person name="Baskaran P."/>
            <person name="Daum C."/>
            <person name="Fauchery L."/>
            <person name="Ihrmark K."/>
            <person name="Kuo A."/>
            <person name="LaButti K."/>
            <person name="Lipzen A."/>
            <person name="Morin E."/>
            <person name="Grigoriev I.V."/>
            <person name="Henrissat B."/>
            <person name="Lindahl B."/>
            <person name="Martin F."/>
        </authorList>
    </citation>
    <scope>NUCLEOTIDE SEQUENCE</scope>
    <source>
        <strain evidence="1">JB14</strain>
    </source>
</reference>
<organism evidence="1 2">
    <name type="scientific">Gymnopus androsaceus JB14</name>
    <dbReference type="NCBI Taxonomy" id="1447944"/>
    <lineage>
        <taxon>Eukaryota</taxon>
        <taxon>Fungi</taxon>
        <taxon>Dikarya</taxon>
        <taxon>Basidiomycota</taxon>
        <taxon>Agaricomycotina</taxon>
        <taxon>Agaricomycetes</taxon>
        <taxon>Agaricomycetidae</taxon>
        <taxon>Agaricales</taxon>
        <taxon>Marasmiineae</taxon>
        <taxon>Omphalotaceae</taxon>
        <taxon>Gymnopus</taxon>
    </lineage>
</organism>
<dbReference type="EMBL" id="ML769431">
    <property type="protein sequence ID" value="KAE9402788.1"/>
    <property type="molecule type" value="Genomic_DNA"/>
</dbReference>
<dbReference type="Proteomes" id="UP000799118">
    <property type="component" value="Unassembled WGS sequence"/>
</dbReference>
<dbReference type="AlphaFoldDB" id="A0A6A4I036"/>
<keyword evidence="2" id="KW-1185">Reference proteome</keyword>
<evidence type="ECO:0000313" key="1">
    <source>
        <dbReference type="EMBL" id="KAE9402788.1"/>
    </source>
</evidence>
<name>A0A6A4I036_9AGAR</name>
<gene>
    <name evidence="1" type="ORF">BT96DRAFT_990810</name>
</gene>
<sequence>MADYNECDAEMDEVARILVGTSEDFPNLSWQKVQERWSIGWEESKETDGWDKREGKVTDWTAKSRSRAWGGPVTDIDKDLDERSYCTRVLENIRQDFYLTDVAREDYEGRDTSIDHLDTAAWASVQLMRCSEFARQNIDAEPTFTEAQVTERARVVEKRGREMSDEIRRLDDQMDVLSTKITQLAQIRVAAAREVGELRDMKRDLDDLLLIARACLV</sequence>
<accession>A0A6A4I036</accession>
<evidence type="ECO:0000313" key="2">
    <source>
        <dbReference type="Proteomes" id="UP000799118"/>
    </source>
</evidence>